<dbReference type="Proteomes" id="UP001148838">
    <property type="component" value="Unassembled WGS sequence"/>
</dbReference>
<proteinExistence type="predicted"/>
<reference evidence="2 3" key="1">
    <citation type="journal article" date="2022" name="Allergy">
        <title>Genome assembly and annotation of Periplaneta americana reveal a comprehensive cockroach allergen profile.</title>
        <authorList>
            <person name="Wang L."/>
            <person name="Xiong Q."/>
            <person name="Saelim N."/>
            <person name="Wang L."/>
            <person name="Nong W."/>
            <person name="Wan A.T."/>
            <person name="Shi M."/>
            <person name="Liu X."/>
            <person name="Cao Q."/>
            <person name="Hui J.H.L."/>
            <person name="Sookrung N."/>
            <person name="Leung T.F."/>
            <person name="Tungtrongchitr A."/>
            <person name="Tsui S.K.W."/>
        </authorList>
    </citation>
    <scope>NUCLEOTIDE SEQUENCE [LARGE SCALE GENOMIC DNA]</scope>
    <source>
        <strain evidence="2">PWHHKU_190912</strain>
    </source>
</reference>
<gene>
    <name evidence="2" type="ORF">ANN_19410</name>
</gene>
<sequence>MLTNAIQESMSGKKRLSSRLAKNAGPSPKTTGESFKREISQKINDQIIQAWTKKVSKLDTDNMSEHNGTTYNSPEEKATIFAEVLENSFHPHGDLYDRQIHDKITQDTTTYLQKMDLNNNDAPQVLPVFTR</sequence>
<feature type="compositionally biased region" description="Polar residues" evidence="1">
    <location>
        <begin position="1"/>
        <end position="10"/>
    </location>
</feature>
<comment type="caution">
    <text evidence="2">The sequence shown here is derived from an EMBL/GenBank/DDBJ whole genome shotgun (WGS) entry which is preliminary data.</text>
</comment>
<accession>A0ABQ8SAD0</accession>
<dbReference type="EMBL" id="JAJSOF020000031">
    <property type="protein sequence ID" value="KAJ4430819.1"/>
    <property type="molecule type" value="Genomic_DNA"/>
</dbReference>
<evidence type="ECO:0000313" key="3">
    <source>
        <dbReference type="Proteomes" id="UP001148838"/>
    </source>
</evidence>
<evidence type="ECO:0000313" key="2">
    <source>
        <dbReference type="EMBL" id="KAJ4430819.1"/>
    </source>
</evidence>
<keyword evidence="3" id="KW-1185">Reference proteome</keyword>
<protein>
    <submittedName>
        <fullName evidence="2">Uncharacterized protein</fullName>
    </submittedName>
</protein>
<organism evidence="2 3">
    <name type="scientific">Periplaneta americana</name>
    <name type="common">American cockroach</name>
    <name type="synonym">Blatta americana</name>
    <dbReference type="NCBI Taxonomy" id="6978"/>
    <lineage>
        <taxon>Eukaryota</taxon>
        <taxon>Metazoa</taxon>
        <taxon>Ecdysozoa</taxon>
        <taxon>Arthropoda</taxon>
        <taxon>Hexapoda</taxon>
        <taxon>Insecta</taxon>
        <taxon>Pterygota</taxon>
        <taxon>Neoptera</taxon>
        <taxon>Polyneoptera</taxon>
        <taxon>Dictyoptera</taxon>
        <taxon>Blattodea</taxon>
        <taxon>Blattoidea</taxon>
        <taxon>Blattidae</taxon>
        <taxon>Blattinae</taxon>
        <taxon>Periplaneta</taxon>
    </lineage>
</organism>
<feature type="region of interest" description="Disordered" evidence="1">
    <location>
        <begin position="1"/>
        <end position="38"/>
    </location>
</feature>
<name>A0ABQ8SAD0_PERAM</name>
<evidence type="ECO:0000256" key="1">
    <source>
        <dbReference type="SAM" id="MobiDB-lite"/>
    </source>
</evidence>